<feature type="compositionally biased region" description="Pro residues" evidence="1">
    <location>
        <begin position="184"/>
        <end position="194"/>
    </location>
</feature>
<dbReference type="EMBL" id="PQNQ01000025">
    <property type="protein sequence ID" value="RRQ03051.1"/>
    <property type="molecule type" value="Genomic_DNA"/>
</dbReference>
<evidence type="ECO:0000313" key="3">
    <source>
        <dbReference type="EMBL" id="RRQ03051.1"/>
    </source>
</evidence>
<accession>A0A426Q3C8</accession>
<feature type="compositionally biased region" description="Pro residues" evidence="1">
    <location>
        <begin position="427"/>
        <end position="446"/>
    </location>
</feature>
<feature type="compositionally biased region" description="Low complexity" evidence="1">
    <location>
        <begin position="364"/>
        <end position="377"/>
    </location>
</feature>
<dbReference type="PANTHER" id="PTHR35458:SF8">
    <property type="entry name" value="SLR0650 PROTEIN"/>
    <property type="match status" value="1"/>
</dbReference>
<dbReference type="Pfam" id="PF01936">
    <property type="entry name" value="NYN"/>
    <property type="match status" value="1"/>
</dbReference>
<dbReference type="InterPro" id="IPR047140">
    <property type="entry name" value="LabA"/>
</dbReference>
<comment type="caution">
    <text evidence="3">The sequence shown here is derived from an EMBL/GenBank/DDBJ whole genome shotgun (WGS) entry which is preliminary data.</text>
</comment>
<keyword evidence="4" id="KW-1185">Reference proteome</keyword>
<dbReference type="RefSeq" id="WP_125175417.1">
    <property type="nucleotide sequence ID" value="NZ_PQNQ01000025.1"/>
</dbReference>
<feature type="domain" description="NYN" evidence="2">
    <location>
        <begin position="4"/>
        <end position="166"/>
    </location>
</feature>
<feature type="compositionally biased region" description="Pro residues" evidence="1">
    <location>
        <begin position="396"/>
        <end position="406"/>
    </location>
</feature>
<dbReference type="AlphaFoldDB" id="A0A426Q3C8"/>
<protein>
    <submittedName>
        <fullName evidence="3">NYN domain-containing protein</fullName>
    </submittedName>
</protein>
<organism evidence="3 4">
    <name type="scientific">Corynebacterium bovis</name>
    <dbReference type="NCBI Taxonomy" id="36808"/>
    <lineage>
        <taxon>Bacteria</taxon>
        <taxon>Bacillati</taxon>
        <taxon>Actinomycetota</taxon>
        <taxon>Actinomycetes</taxon>
        <taxon>Mycobacteriales</taxon>
        <taxon>Corynebacteriaceae</taxon>
        <taxon>Corynebacterium</taxon>
    </lineage>
</organism>
<evidence type="ECO:0000256" key="1">
    <source>
        <dbReference type="SAM" id="MobiDB-lite"/>
    </source>
</evidence>
<sequence length="562" mass="57672">MLERTQVYVDTSYLLASFYNSWETGARAQLEIDLPEVVAVLDRMVTSQLHQPVHRQLWYDGIPDSGPHRYQRSLRAEPGVQLRAGHLIEWGDRRTQKAVDTRLVADMVTAALRGHVSDIALVSGDADMLPGVEEAVTAGVRVHLYGFGWDSVSANLRFACDTTTILDPREDFRDCMRLQILEGPLPPNVEPTPPGARHKPLGDAEPPEDPGASPVPDVRVPEPGSHRSGGSTGTAAGSGPAGSGSAGTGSGQGTTDTAPADAVDGTGAAAASTPPGADGAAPDRAADGVTAGAGTPTATPTPGSTPGTTSGATPGETSGATAPTPASTPSPGTTPGATAPTPTPGPTPRPTADGTAAGSGGPAGTASTPGTGTTADPVPSSGPAPGPRPDSTSTPTPTPESTPAPEPTADATDTPDAPDATGTGDTPPTPTPPSASPSPSPAPSPADAPRRTAPNPSMMAPRRKLRSRYVPLPQEVWVSGGTQNPFDVGQQYAVWWFDNAATEEQRDEAHILSGGGLPSEIDRPLLQFACETLHEYTLNEHQRVSLRDGFHAGIRTLLLRRN</sequence>
<dbReference type="Gene3D" id="3.40.50.1010">
    <property type="entry name" value="5'-nuclease"/>
    <property type="match status" value="1"/>
</dbReference>
<proteinExistence type="predicted"/>
<name>A0A426Q3C8_9CORY</name>
<feature type="compositionally biased region" description="Low complexity" evidence="1">
    <location>
        <begin position="407"/>
        <end position="426"/>
    </location>
</feature>
<gene>
    <name evidence="3" type="ORF">CXF42_08415</name>
</gene>
<dbReference type="PANTHER" id="PTHR35458">
    <property type="entry name" value="SLR0755 PROTEIN"/>
    <property type="match status" value="1"/>
</dbReference>
<feature type="region of interest" description="Disordered" evidence="1">
    <location>
        <begin position="183"/>
        <end position="463"/>
    </location>
</feature>
<dbReference type="GO" id="GO:0004540">
    <property type="term" value="F:RNA nuclease activity"/>
    <property type="evidence" value="ECO:0007669"/>
    <property type="project" value="InterPro"/>
</dbReference>
<dbReference type="InterPro" id="IPR021139">
    <property type="entry name" value="NYN"/>
</dbReference>
<feature type="compositionally biased region" description="Low complexity" evidence="1">
    <location>
        <begin position="253"/>
        <end position="340"/>
    </location>
</feature>
<evidence type="ECO:0000259" key="2">
    <source>
        <dbReference type="Pfam" id="PF01936"/>
    </source>
</evidence>
<dbReference type="Proteomes" id="UP000278422">
    <property type="component" value="Unassembled WGS sequence"/>
</dbReference>
<feature type="compositionally biased region" description="Gly residues" evidence="1">
    <location>
        <begin position="239"/>
        <end position="252"/>
    </location>
</feature>
<reference evidence="3 4" key="1">
    <citation type="submission" date="2018-01" db="EMBL/GenBank/DDBJ databases">
        <title>Twenty Corynebacterium bovis Genomes.</title>
        <authorList>
            <person name="Gulvik C.A."/>
        </authorList>
    </citation>
    <scope>NUCLEOTIDE SEQUENCE [LARGE SCALE GENOMIC DNA]</scope>
    <source>
        <strain evidence="3 4">16-2004</strain>
    </source>
</reference>
<evidence type="ECO:0000313" key="4">
    <source>
        <dbReference type="Proteomes" id="UP000278422"/>
    </source>
</evidence>